<evidence type="ECO:0000313" key="10">
    <source>
        <dbReference type="EMBL" id="KMS60361.1"/>
    </source>
</evidence>
<name>A0A0J7Y945_9SPHN</name>
<evidence type="ECO:0000256" key="9">
    <source>
        <dbReference type="HAMAP-Rule" id="MF_00115"/>
    </source>
</evidence>
<feature type="transmembrane region" description="Helical" evidence="9">
    <location>
        <begin position="91"/>
        <end position="112"/>
    </location>
</feature>
<comment type="subunit">
    <text evidence="9">Homopentamer.</text>
</comment>
<dbReference type="PANTHER" id="PTHR30266">
    <property type="entry name" value="MECHANOSENSITIVE CHANNEL MSCL"/>
    <property type="match status" value="1"/>
</dbReference>
<evidence type="ECO:0000256" key="3">
    <source>
        <dbReference type="ARBA" id="ARBA00022475"/>
    </source>
</evidence>
<accession>A0A0J7Y945</accession>
<evidence type="ECO:0000256" key="4">
    <source>
        <dbReference type="ARBA" id="ARBA00022692"/>
    </source>
</evidence>
<evidence type="ECO:0000256" key="6">
    <source>
        <dbReference type="ARBA" id="ARBA00023065"/>
    </source>
</evidence>
<dbReference type="RefSeq" id="WP_059149776.1">
    <property type="nucleotide sequence ID" value="NZ_KQ130452.1"/>
</dbReference>
<comment type="function">
    <text evidence="9">Channel that opens in response to stretch forces in the membrane lipid bilayer. May participate in the regulation of osmotic pressure changes within the cell.</text>
</comment>
<keyword evidence="3 9" id="KW-1003">Cell membrane</keyword>
<dbReference type="NCBIfam" id="NF010557">
    <property type="entry name" value="PRK13952.1"/>
    <property type="match status" value="1"/>
</dbReference>
<dbReference type="InterPro" id="IPR001185">
    <property type="entry name" value="MS_channel"/>
</dbReference>
<dbReference type="InterPro" id="IPR036019">
    <property type="entry name" value="MscL_channel"/>
</dbReference>
<dbReference type="Gene3D" id="1.10.1200.120">
    <property type="entry name" value="Large-conductance mechanosensitive channel, MscL, domain 1"/>
    <property type="match status" value="1"/>
</dbReference>
<comment type="similarity">
    <text evidence="9">Belongs to the MscL family.</text>
</comment>
<keyword evidence="2 9" id="KW-0813">Transport</keyword>
<evidence type="ECO:0000256" key="7">
    <source>
        <dbReference type="ARBA" id="ARBA00023136"/>
    </source>
</evidence>
<dbReference type="GO" id="GO:0008381">
    <property type="term" value="F:mechanosensitive monoatomic ion channel activity"/>
    <property type="evidence" value="ECO:0007669"/>
    <property type="project" value="UniProtKB-UniRule"/>
</dbReference>
<keyword evidence="11" id="KW-1185">Reference proteome</keyword>
<dbReference type="NCBIfam" id="TIGR00220">
    <property type="entry name" value="mscL"/>
    <property type="match status" value="1"/>
</dbReference>
<dbReference type="SUPFAM" id="SSF81330">
    <property type="entry name" value="Gated mechanosensitive channel"/>
    <property type="match status" value="1"/>
</dbReference>
<comment type="caution">
    <text evidence="10">The sequence shown here is derived from an EMBL/GenBank/DDBJ whole genome shotgun (WGS) entry which is preliminary data.</text>
</comment>
<keyword evidence="7 9" id="KW-0472">Membrane</keyword>
<evidence type="ECO:0000256" key="8">
    <source>
        <dbReference type="ARBA" id="ARBA00023303"/>
    </source>
</evidence>
<keyword evidence="8 9" id="KW-0407">Ion channel</keyword>
<protein>
    <recommendedName>
        <fullName evidence="9">Large-conductance mechanosensitive channel</fullName>
    </recommendedName>
</protein>
<keyword evidence="6 9" id="KW-0406">Ion transport</keyword>
<sequence length="155" mass="16659">MAIFDEFKKFISRGSVLDLAVGVMIGAAFGKIVSSLTENVIMPVIGWAFGDIDFSNYFVQLGEVPAGYTGNPGDYAALKAAGVAMIGYGEFVTQIVNFLIIAAVLFMLVRSINKMVESMKKEQAEADATAAAETPTDPQLDALKEILAELRKDKV</sequence>
<keyword evidence="5 9" id="KW-1133">Transmembrane helix</keyword>
<dbReference type="PRINTS" id="PR01264">
    <property type="entry name" value="MECHCHANNEL"/>
</dbReference>
<keyword evidence="9" id="KW-0997">Cell inner membrane</keyword>
<comment type="subcellular location">
    <subcellularLocation>
        <location evidence="9">Cell inner membrane</location>
        <topology evidence="9">Multi-pass membrane protein</topology>
    </subcellularLocation>
    <subcellularLocation>
        <location evidence="1">Membrane</location>
        <topology evidence="1">Multi-pass membrane protein</topology>
    </subcellularLocation>
</comment>
<dbReference type="EMBL" id="JACU01000001">
    <property type="protein sequence ID" value="KMS60361.1"/>
    <property type="molecule type" value="Genomic_DNA"/>
</dbReference>
<evidence type="ECO:0000256" key="2">
    <source>
        <dbReference type="ARBA" id="ARBA00022448"/>
    </source>
</evidence>
<dbReference type="InterPro" id="IPR037673">
    <property type="entry name" value="MSC/AndL"/>
</dbReference>
<dbReference type="PATRIC" id="fig|1114963.3.peg.272"/>
<dbReference type="HAMAP" id="MF_00115">
    <property type="entry name" value="MscL"/>
    <property type="match status" value="1"/>
</dbReference>
<keyword evidence="4 9" id="KW-0812">Transmembrane</keyword>
<dbReference type="Proteomes" id="UP000052268">
    <property type="component" value="Unassembled WGS sequence"/>
</dbReference>
<organism evidence="10 11">
    <name type="scientific">Novosphingobium barchaimii LL02</name>
    <dbReference type="NCBI Taxonomy" id="1114963"/>
    <lineage>
        <taxon>Bacteria</taxon>
        <taxon>Pseudomonadati</taxon>
        <taxon>Pseudomonadota</taxon>
        <taxon>Alphaproteobacteria</taxon>
        <taxon>Sphingomonadales</taxon>
        <taxon>Sphingomonadaceae</taxon>
        <taxon>Novosphingobium</taxon>
    </lineage>
</organism>
<dbReference type="Pfam" id="PF01741">
    <property type="entry name" value="MscL"/>
    <property type="match status" value="1"/>
</dbReference>
<dbReference type="GO" id="GO:0005886">
    <property type="term" value="C:plasma membrane"/>
    <property type="evidence" value="ECO:0007669"/>
    <property type="project" value="UniProtKB-SubCell"/>
</dbReference>
<proteinExistence type="inferred from homology"/>
<evidence type="ECO:0000256" key="5">
    <source>
        <dbReference type="ARBA" id="ARBA00022989"/>
    </source>
</evidence>
<reference evidence="10 11" key="1">
    <citation type="journal article" date="2015" name="G3 (Bethesda)">
        <title>Insights into Ongoing Evolution of the Hexachlorocyclohexane Catabolic Pathway from Comparative Genomics of Ten Sphingomonadaceae Strains.</title>
        <authorList>
            <person name="Pearce S.L."/>
            <person name="Oakeshott J.G."/>
            <person name="Pandey G."/>
        </authorList>
    </citation>
    <scope>NUCLEOTIDE SEQUENCE [LARGE SCALE GENOMIC DNA]</scope>
    <source>
        <strain evidence="10 11">LL02</strain>
    </source>
</reference>
<gene>
    <name evidence="9" type="primary">mscL</name>
    <name evidence="10" type="ORF">V474_01370</name>
</gene>
<evidence type="ECO:0000256" key="1">
    <source>
        <dbReference type="ARBA" id="ARBA00004141"/>
    </source>
</evidence>
<evidence type="ECO:0000313" key="11">
    <source>
        <dbReference type="Proteomes" id="UP000052268"/>
    </source>
</evidence>
<comment type="caution">
    <text evidence="9">Lacks conserved residue(s) required for the propagation of feature annotation.</text>
</comment>
<dbReference type="AlphaFoldDB" id="A0A0J7Y945"/>
<dbReference type="PANTHER" id="PTHR30266:SF2">
    <property type="entry name" value="LARGE-CONDUCTANCE MECHANOSENSITIVE CHANNEL"/>
    <property type="match status" value="1"/>
</dbReference>